<gene>
    <name evidence="1" type="ORF">A4U43_UnF12210</name>
</gene>
<proteinExistence type="predicted"/>
<protein>
    <submittedName>
        <fullName evidence="1">Uncharacterized protein</fullName>
    </submittedName>
</protein>
<dbReference type="Gramene" id="ONK54734">
    <property type="protein sequence ID" value="ONK54734"/>
    <property type="gene ID" value="A4U43_UnF12210"/>
</dbReference>
<dbReference type="EMBL" id="KV864305">
    <property type="protein sequence ID" value="ONK54734.1"/>
    <property type="molecule type" value="Genomic_DNA"/>
</dbReference>
<evidence type="ECO:0000313" key="1">
    <source>
        <dbReference type="EMBL" id="ONK54734.1"/>
    </source>
</evidence>
<reference evidence="2" key="1">
    <citation type="journal article" date="2017" name="Nat. Commun.">
        <title>The asparagus genome sheds light on the origin and evolution of a young Y chromosome.</title>
        <authorList>
            <person name="Harkess A."/>
            <person name="Zhou J."/>
            <person name="Xu C."/>
            <person name="Bowers J.E."/>
            <person name="Van der Hulst R."/>
            <person name="Ayyampalayam S."/>
            <person name="Mercati F."/>
            <person name="Riccardi P."/>
            <person name="McKain M.R."/>
            <person name="Kakrana A."/>
            <person name="Tang H."/>
            <person name="Ray J."/>
            <person name="Groenendijk J."/>
            <person name="Arikit S."/>
            <person name="Mathioni S.M."/>
            <person name="Nakano M."/>
            <person name="Shan H."/>
            <person name="Telgmann-Rauber A."/>
            <person name="Kanno A."/>
            <person name="Yue Z."/>
            <person name="Chen H."/>
            <person name="Li W."/>
            <person name="Chen Y."/>
            <person name="Xu X."/>
            <person name="Zhang Y."/>
            <person name="Luo S."/>
            <person name="Chen H."/>
            <person name="Gao J."/>
            <person name="Mao Z."/>
            <person name="Pires J.C."/>
            <person name="Luo M."/>
            <person name="Kudrna D."/>
            <person name="Wing R.A."/>
            <person name="Meyers B.C."/>
            <person name="Yi K."/>
            <person name="Kong H."/>
            <person name="Lavrijsen P."/>
            <person name="Sunseri F."/>
            <person name="Falavigna A."/>
            <person name="Ye Y."/>
            <person name="Leebens-Mack J.H."/>
            <person name="Chen G."/>
        </authorList>
    </citation>
    <scope>NUCLEOTIDE SEQUENCE [LARGE SCALE GENOMIC DNA]</scope>
    <source>
        <strain evidence="2">cv. DH0086</strain>
    </source>
</reference>
<keyword evidence="2" id="KW-1185">Reference proteome</keyword>
<accession>A0A1R3L550</accession>
<dbReference type="Proteomes" id="UP000243459">
    <property type="component" value="Unassembled WGS sequence"/>
</dbReference>
<sequence length="128" mass="13916">MNLYNASWMQVNENINDHMDNYQDLSQQYPDMNSSDTLTLISTEPTQSASSLSLPPLPDSFLASDSFLEHASFLSCEIQSEVPDVLNKSSFDVGSSTGQGSNEMSLNAVAWATYNGGPLGEVLANKMI</sequence>
<name>A0A1R3L550_ASPOF</name>
<evidence type="ECO:0000313" key="2">
    <source>
        <dbReference type="Proteomes" id="UP000243459"/>
    </source>
</evidence>
<organism evidence="1 2">
    <name type="scientific">Asparagus officinalis</name>
    <name type="common">Garden asparagus</name>
    <dbReference type="NCBI Taxonomy" id="4686"/>
    <lineage>
        <taxon>Eukaryota</taxon>
        <taxon>Viridiplantae</taxon>
        <taxon>Streptophyta</taxon>
        <taxon>Embryophyta</taxon>
        <taxon>Tracheophyta</taxon>
        <taxon>Spermatophyta</taxon>
        <taxon>Magnoliopsida</taxon>
        <taxon>Liliopsida</taxon>
        <taxon>Asparagales</taxon>
        <taxon>Asparagaceae</taxon>
        <taxon>Asparagoideae</taxon>
        <taxon>Asparagus</taxon>
    </lineage>
</organism>
<dbReference type="AlphaFoldDB" id="A0A1R3L550"/>